<organism evidence="2 3">
    <name type="scientific">Trichogramma kaykai</name>
    <dbReference type="NCBI Taxonomy" id="54128"/>
    <lineage>
        <taxon>Eukaryota</taxon>
        <taxon>Metazoa</taxon>
        <taxon>Ecdysozoa</taxon>
        <taxon>Arthropoda</taxon>
        <taxon>Hexapoda</taxon>
        <taxon>Insecta</taxon>
        <taxon>Pterygota</taxon>
        <taxon>Neoptera</taxon>
        <taxon>Endopterygota</taxon>
        <taxon>Hymenoptera</taxon>
        <taxon>Apocrita</taxon>
        <taxon>Proctotrupomorpha</taxon>
        <taxon>Chalcidoidea</taxon>
        <taxon>Trichogrammatidae</taxon>
        <taxon>Trichogramma</taxon>
    </lineage>
</organism>
<keyword evidence="1" id="KW-0732">Signal</keyword>
<dbReference type="InterPro" id="IPR024276">
    <property type="entry name" value="CCAP"/>
</dbReference>
<gene>
    <name evidence="2" type="ORF">TKK_016804</name>
</gene>
<comment type="caution">
    <text evidence="2">The sequence shown here is derived from an EMBL/GenBank/DDBJ whole genome shotgun (WGS) entry which is preliminary data.</text>
</comment>
<evidence type="ECO:0000256" key="1">
    <source>
        <dbReference type="SAM" id="SignalP"/>
    </source>
</evidence>
<name>A0ABD2W3Q4_9HYME</name>
<proteinExistence type="predicted"/>
<evidence type="ECO:0008006" key="4">
    <source>
        <dbReference type="Google" id="ProtNLM"/>
    </source>
</evidence>
<feature type="signal peptide" evidence="1">
    <location>
        <begin position="1"/>
        <end position="24"/>
    </location>
</feature>
<keyword evidence="3" id="KW-1185">Reference proteome</keyword>
<reference evidence="2 3" key="1">
    <citation type="journal article" date="2024" name="bioRxiv">
        <title>A reference genome for Trichogramma kaykai: A tiny desert-dwelling parasitoid wasp with competing sex-ratio distorters.</title>
        <authorList>
            <person name="Culotta J."/>
            <person name="Lindsey A.R."/>
        </authorList>
    </citation>
    <scope>NUCLEOTIDE SEQUENCE [LARGE SCALE GENOMIC DNA]</scope>
    <source>
        <strain evidence="2 3">KSX58</strain>
    </source>
</reference>
<protein>
    <recommendedName>
        <fullName evidence="4">Cardioactive peptide</fullName>
    </recommendedName>
</protein>
<dbReference type="AlphaFoldDB" id="A0ABD2W3Q4"/>
<evidence type="ECO:0000313" key="3">
    <source>
        <dbReference type="Proteomes" id="UP001627154"/>
    </source>
</evidence>
<dbReference type="EMBL" id="JBJJXI010000136">
    <property type="protein sequence ID" value="KAL3387680.1"/>
    <property type="molecule type" value="Genomic_DNA"/>
</dbReference>
<feature type="chain" id="PRO_5044751557" description="Cardioactive peptide" evidence="1">
    <location>
        <begin position="25"/>
        <end position="118"/>
    </location>
</feature>
<evidence type="ECO:0000313" key="2">
    <source>
        <dbReference type="EMBL" id="KAL3387680.1"/>
    </source>
</evidence>
<accession>A0ABD2W3Q4</accession>
<dbReference type="Proteomes" id="UP001627154">
    <property type="component" value="Unassembled WGS sequence"/>
</dbReference>
<sequence>MNRRLCWVLQLVLSLLFVVLLTETLPINDGRLIDKRPFCNAFTGCGKKRQDPSWTNFVSMYGEKAPLMVLQNALRVATAARKAAEASAAASEAELRMRQEYEQQQPVLINPLPHPYLV</sequence>
<dbReference type="Pfam" id="PF11105">
    <property type="entry name" value="CCAP"/>
    <property type="match status" value="1"/>
</dbReference>